<dbReference type="Proteomes" id="UP001177295">
    <property type="component" value="Chromosome"/>
</dbReference>
<dbReference type="Gene3D" id="1.10.132.30">
    <property type="match status" value="1"/>
</dbReference>
<evidence type="ECO:0000256" key="2">
    <source>
        <dbReference type="ARBA" id="ARBA00022679"/>
    </source>
</evidence>
<dbReference type="RefSeq" id="WP_376753657.1">
    <property type="nucleotide sequence ID" value="NZ_CP124550.1"/>
</dbReference>
<dbReference type="SUPFAM" id="SSF64484">
    <property type="entry name" value="beta and beta-prime subunits of DNA dependent RNA-polymerase"/>
    <property type="match status" value="1"/>
</dbReference>
<dbReference type="InterPro" id="IPR000722">
    <property type="entry name" value="RNA_pol_asu"/>
</dbReference>
<evidence type="ECO:0000313" key="12">
    <source>
        <dbReference type="Proteomes" id="UP001177295"/>
    </source>
</evidence>
<dbReference type="GO" id="GO:0000428">
    <property type="term" value="C:DNA-directed RNA polymerase complex"/>
    <property type="evidence" value="ECO:0007669"/>
    <property type="project" value="UniProtKB-KW"/>
</dbReference>
<keyword evidence="2 7" id="KW-0808">Transferase</keyword>
<dbReference type="InterPro" id="IPR044893">
    <property type="entry name" value="RNA_pol_Rpb1_clamp_domain"/>
</dbReference>
<dbReference type="InterPro" id="IPR007080">
    <property type="entry name" value="RNA_pol_Rpb1_1"/>
</dbReference>
<dbReference type="Gene3D" id="1.10.274.100">
    <property type="entry name" value="RNA polymerase Rpb1, domain 3"/>
    <property type="match status" value="2"/>
</dbReference>
<dbReference type="CDD" id="cd01609">
    <property type="entry name" value="RNAP_beta'_N"/>
    <property type="match status" value="1"/>
</dbReference>
<reference evidence="11 12" key="1">
    <citation type="journal article" date="2023" name="Cell">
        <title>Genetic manipulation of Patescibacteria provides mechanistic insights into microbial dark matter and the epibiotic lifestyle.</title>
        <authorList>
            <person name="Wang Y."/>
            <person name="Gallagher L.A."/>
            <person name="Andrade P.A."/>
            <person name="Liu A."/>
            <person name="Humphreys I.R."/>
            <person name="Turkarslan S."/>
            <person name="Cutler K.J."/>
            <person name="Arrieta-Ortiz M.L."/>
            <person name="Li Y."/>
            <person name="Radey M.C."/>
            <person name="McLean J.S."/>
            <person name="Cong Q."/>
            <person name="Baker D."/>
            <person name="Baliga N.S."/>
            <person name="Peterson S.B."/>
            <person name="Mougous J.D."/>
        </authorList>
    </citation>
    <scope>NUCLEOTIDE SEQUENCE [LARGE SCALE GENOMIC DNA]</scope>
    <source>
        <strain evidence="11 12">ML1</strain>
    </source>
</reference>
<dbReference type="InterPro" id="IPR038120">
    <property type="entry name" value="Rpb1_funnel_sf"/>
</dbReference>
<sequence length="1289" mass="142107">MAYPVNTHGIADFDAVRLAVASPEDILKWSYGEVTKPETINYRTQKPERDGLFCERIFGPVKDINPHDSKLKGVRSREAAVDKNGELVTKSIVRRERMGHINLAAPVAHIWFMRGTPSAMSLLTGITVRNLERIAYFATYVILKVDEEKRDQMLADLEAETEAGRAAIKIRYEREAGVDGADIKQLAEEQTRELQDLEDQFNVKKSQLESLVRRALINETDYRNLPEEYEELIEVGMGGTALKALLDEINLSELIAKLQEEADGAKGQREKKLLKRLKVLEGMQSAGIKPSSLCLTVLPVIPPDLRPMVSLAGGRFATSDLNDLYRRVINRNNRLKKLIDLNAPEVIRRNEMRMLQEAVDSLIDNSAARGGRAVNAAGNRRRLKSLSDMLKGKQGRFRQNLLGKRVDYSGRSVIVVGPKLKINQCGLPKQMAIELFKPFVISWLIEREYAHNIRSATRLIDAGEAVVWDALDAVIEGKYVLLNRAPSLHRLSIQAFQPKLVEGKAIQLHPLVASGFNADYDGDQMAVHLPLSKEAQAEARELMSAVNNLLKPADGSPVLNIGQDIVLGNYYLTYEKPSVQTDTVAVFADSRDAELAYDMGELHLQSPIRIRAKGEIRNTTLGRVFFNEILPDDFPYNNNVQTKKELKRVLAQIFDKYGAEETAKTADRMKGLAFRFATVAAVSTGKDDYVHFSETESFIADGDKRAAVIADQYDQGLITESERYNLTVGAWRTVDNSVTKLLKEKLGSMDTSISVMVNSGARGDISNVKLASAMIGIQVDAANREIELPIRSYYTHGLSSLESFVATRGSRKGLIDTALKTADSGYLTRRLVDVSQDVFTVEDEAGDDEGYTIYRSETEETMIDFGNRLYGRYTRDAVPGHIGENELITREVANAIDADEAITEVKIQSILSTNNLEGVPRRSYGIDMSTNRLVDPAEPVGVIAAQSVGEPGTQLTLRTFHNSGVAGSDITQGLPRVEELFEARNPKGQAYITEIAGTVDVWEDGHKYIVQVTPEAGRVERLSLEDRTPLLQDGSEVKVGDVLAEATEGAKPLIAPFDGVVETAEGTIVIASTAVSPVKYEIPGTAQLVVSAGDRVEPGDRLTIGSLNLHDLMRLKGTEATQRYIINEVLRIYAAQGQDVADKHLEIIVRQMFSRVQIEDPGDSEFVMGDIVSKARVVRANKDLVAAGKEPAQYTQLLLGITKVSIWSDSWLSAASFQDTTRVLISAATSGRADRLHGLKENVIIGRKIPVGTGAIALNEDEDDSPADEYAEDVEAEASNITPDVDSES</sequence>
<dbReference type="Gene3D" id="1.10.40.90">
    <property type="match status" value="1"/>
</dbReference>
<dbReference type="Gene3D" id="4.10.860.120">
    <property type="entry name" value="RNA polymerase II, clamp domain"/>
    <property type="match status" value="1"/>
</dbReference>
<evidence type="ECO:0000256" key="6">
    <source>
        <dbReference type="ARBA" id="ARBA00048552"/>
    </source>
</evidence>
<dbReference type="Pfam" id="PF05000">
    <property type="entry name" value="RNA_pol_Rpb1_4"/>
    <property type="match status" value="1"/>
</dbReference>
<dbReference type="PANTHER" id="PTHR19376:SF54">
    <property type="entry name" value="DNA-DIRECTED RNA POLYMERASE SUBUNIT BETA"/>
    <property type="match status" value="1"/>
</dbReference>
<evidence type="ECO:0000313" key="11">
    <source>
        <dbReference type="EMBL" id="WIO46111.1"/>
    </source>
</evidence>
<evidence type="ECO:0000256" key="3">
    <source>
        <dbReference type="ARBA" id="ARBA00022695"/>
    </source>
</evidence>
<organism evidence="11 12">
    <name type="scientific">Candidatus Southlakia epibionticum</name>
    <dbReference type="NCBI Taxonomy" id="3043284"/>
    <lineage>
        <taxon>Bacteria</taxon>
        <taxon>Candidatus Saccharimonadota</taxon>
        <taxon>Candidatus Saccharimonadia</taxon>
        <taxon>Candidatus Saccharimonadales</taxon>
        <taxon>Candidatus Saccharimonadaceae</taxon>
        <taxon>Candidatus Southlakia</taxon>
    </lineage>
</organism>
<dbReference type="Pfam" id="PF04998">
    <property type="entry name" value="RNA_pol_Rpb1_5"/>
    <property type="match status" value="1"/>
</dbReference>
<name>A0ABY8WX53_9BACT</name>
<dbReference type="InterPro" id="IPR012754">
    <property type="entry name" value="DNA-dir_RpoC_beta_prime_bact"/>
</dbReference>
<keyword evidence="9" id="KW-0175">Coiled coil</keyword>
<dbReference type="Gene3D" id="2.40.40.20">
    <property type="match status" value="1"/>
</dbReference>
<dbReference type="Pfam" id="PF00623">
    <property type="entry name" value="RNA_pol_Rpb1_2"/>
    <property type="match status" value="2"/>
</dbReference>
<comment type="catalytic activity">
    <reaction evidence="6 7 8">
        <text>RNA(n) + a ribonucleoside 5'-triphosphate = RNA(n+1) + diphosphate</text>
        <dbReference type="Rhea" id="RHEA:21248"/>
        <dbReference type="Rhea" id="RHEA-COMP:14527"/>
        <dbReference type="Rhea" id="RHEA-COMP:17342"/>
        <dbReference type="ChEBI" id="CHEBI:33019"/>
        <dbReference type="ChEBI" id="CHEBI:61557"/>
        <dbReference type="ChEBI" id="CHEBI:140395"/>
        <dbReference type="EC" id="2.7.7.6"/>
    </reaction>
</comment>
<dbReference type="SMART" id="SM00663">
    <property type="entry name" value="RPOLA_N"/>
    <property type="match status" value="1"/>
</dbReference>
<feature type="coiled-coil region" evidence="9">
    <location>
        <begin position="180"/>
        <end position="214"/>
    </location>
</feature>
<dbReference type="InterPro" id="IPR006592">
    <property type="entry name" value="RNA_pol_N"/>
</dbReference>
<accession>A0ABY8WX53</accession>
<gene>
    <name evidence="7 11" type="primary">rpoC</name>
    <name evidence="11" type="ORF">SEML1_0490</name>
</gene>
<dbReference type="NCBIfam" id="TIGR02386">
    <property type="entry name" value="rpoC_TIGR"/>
    <property type="match status" value="1"/>
</dbReference>
<keyword evidence="12" id="KW-1185">Reference proteome</keyword>
<evidence type="ECO:0000256" key="8">
    <source>
        <dbReference type="RuleBase" id="RU004279"/>
    </source>
</evidence>
<dbReference type="Pfam" id="PF04997">
    <property type="entry name" value="RNA_pol_Rpb1_1"/>
    <property type="match status" value="1"/>
</dbReference>
<dbReference type="Pfam" id="PF04983">
    <property type="entry name" value="RNA_pol_Rpb1_3"/>
    <property type="match status" value="1"/>
</dbReference>
<comment type="function">
    <text evidence="7 8">DNA-dependent RNA polymerase catalyzes the transcription of DNA into RNA using the four ribonucleoside triphosphates as substrates.</text>
</comment>
<dbReference type="InterPro" id="IPR007066">
    <property type="entry name" value="RNA_pol_Rpb1_3"/>
</dbReference>
<comment type="subunit">
    <text evidence="7">The RNAP catalytic core consists of 2 alpha, 1 beta, 1 beta' and 1 omega subunit. When a sigma factor is associated with the core the holoenzyme is formed, which can initiate transcription.</text>
</comment>
<feature type="domain" description="RNA polymerase N-terminal" evidence="10">
    <location>
        <begin position="291"/>
        <end position="573"/>
    </location>
</feature>
<keyword evidence="7" id="KW-0460">Magnesium</keyword>
<keyword evidence="3 7" id="KW-0548">Nucleotidyltransferase</keyword>
<evidence type="ECO:0000256" key="4">
    <source>
        <dbReference type="ARBA" id="ARBA00022723"/>
    </source>
</evidence>
<dbReference type="InterPro" id="IPR045867">
    <property type="entry name" value="DNA-dir_RpoC_beta_prime"/>
</dbReference>
<keyword evidence="4 7" id="KW-0479">Metal-binding</keyword>
<dbReference type="PANTHER" id="PTHR19376">
    <property type="entry name" value="DNA-DIRECTED RNA POLYMERASE"/>
    <property type="match status" value="1"/>
</dbReference>
<evidence type="ECO:0000256" key="9">
    <source>
        <dbReference type="SAM" id="Coils"/>
    </source>
</evidence>
<comment type="cofactor">
    <cofactor evidence="7">
        <name>Mg(2+)</name>
        <dbReference type="ChEBI" id="CHEBI:18420"/>
    </cofactor>
    <text evidence="7">Binds 1 Mg(2+) ion per subunit.</text>
</comment>
<dbReference type="Gene3D" id="1.10.150.390">
    <property type="match status" value="1"/>
</dbReference>
<dbReference type="EMBL" id="CP124550">
    <property type="protein sequence ID" value="WIO46111.1"/>
    <property type="molecule type" value="Genomic_DNA"/>
</dbReference>
<dbReference type="EC" id="2.7.7.6" evidence="7"/>
<dbReference type="InterPro" id="IPR007083">
    <property type="entry name" value="RNA_pol_Rpb1_4"/>
</dbReference>
<feature type="binding site" evidence="7">
    <location>
        <position position="523"/>
    </location>
    <ligand>
        <name>Mg(2+)</name>
        <dbReference type="ChEBI" id="CHEBI:18420"/>
    </ligand>
</feature>
<comment type="similarity">
    <text evidence="7 8">Belongs to the RNA polymerase beta' chain family.</text>
</comment>
<dbReference type="CDD" id="cd02655">
    <property type="entry name" value="RNAP_beta'_C"/>
    <property type="match status" value="1"/>
</dbReference>
<evidence type="ECO:0000256" key="7">
    <source>
        <dbReference type="HAMAP-Rule" id="MF_01322"/>
    </source>
</evidence>
<keyword evidence="1 7" id="KW-0240">DNA-directed RNA polymerase</keyword>
<dbReference type="InterPro" id="IPR007081">
    <property type="entry name" value="RNA_pol_Rpb1_5"/>
</dbReference>
<dbReference type="Gene3D" id="2.40.50.100">
    <property type="match status" value="2"/>
</dbReference>
<evidence type="ECO:0000256" key="5">
    <source>
        <dbReference type="ARBA" id="ARBA00023163"/>
    </source>
</evidence>
<proteinExistence type="inferred from homology"/>
<comment type="caution">
    <text evidence="7">Lacks conserved residue(s) required for the propagation of feature annotation.</text>
</comment>
<evidence type="ECO:0000259" key="10">
    <source>
        <dbReference type="SMART" id="SM00663"/>
    </source>
</evidence>
<dbReference type="Gene3D" id="1.10.1790.20">
    <property type="match status" value="1"/>
</dbReference>
<protein>
    <recommendedName>
        <fullName evidence="7">DNA-directed RNA polymerase subunit beta'</fullName>
        <shortName evidence="7">RNAP subunit beta'</shortName>
        <ecNumber evidence="7">2.7.7.6</ecNumber>
    </recommendedName>
    <alternativeName>
        <fullName evidence="7">RNA polymerase subunit beta'</fullName>
    </alternativeName>
    <alternativeName>
        <fullName evidence="7">Transcriptase subunit beta'</fullName>
    </alternativeName>
</protein>
<dbReference type="HAMAP" id="MF_01322">
    <property type="entry name" value="RNApol_bact_RpoC"/>
    <property type="match status" value="1"/>
</dbReference>
<feature type="binding site" evidence="7">
    <location>
        <position position="519"/>
    </location>
    <ligand>
        <name>Mg(2+)</name>
        <dbReference type="ChEBI" id="CHEBI:18420"/>
    </ligand>
</feature>
<keyword evidence="5 7" id="KW-0804">Transcription</keyword>
<feature type="binding site" evidence="7">
    <location>
        <position position="521"/>
    </location>
    <ligand>
        <name>Mg(2+)</name>
        <dbReference type="ChEBI" id="CHEBI:18420"/>
    </ligand>
</feature>
<evidence type="ECO:0000256" key="1">
    <source>
        <dbReference type="ARBA" id="ARBA00022478"/>
    </source>
</evidence>
<dbReference type="InterPro" id="IPR042102">
    <property type="entry name" value="RNA_pol_Rpb1_3_sf"/>
</dbReference>